<reference evidence="1 2" key="1">
    <citation type="submission" date="2019-05" db="EMBL/GenBank/DDBJ databases">
        <title>Another draft genome of Portunus trituberculatus and its Hox gene families provides insights of decapod evolution.</title>
        <authorList>
            <person name="Jeong J.-H."/>
            <person name="Song I."/>
            <person name="Kim S."/>
            <person name="Choi T."/>
            <person name="Kim D."/>
            <person name="Ryu S."/>
            <person name="Kim W."/>
        </authorList>
    </citation>
    <scope>NUCLEOTIDE SEQUENCE [LARGE SCALE GENOMIC DNA]</scope>
    <source>
        <tissue evidence="1">Muscle</tissue>
    </source>
</reference>
<organism evidence="1 2">
    <name type="scientific">Portunus trituberculatus</name>
    <name type="common">Swimming crab</name>
    <name type="synonym">Neptunus trituberculatus</name>
    <dbReference type="NCBI Taxonomy" id="210409"/>
    <lineage>
        <taxon>Eukaryota</taxon>
        <taxon>Metazoa</taxon>
        <taxon>Ecdysozoa</taxon>
        <taxon>Arthropoda</taxon>
        <taxon>Crustacea</taxon>
        <taxon>Multicrustacea</taxon>
        <taxon>Malacostraca</taxon>
        <taxon>Eumalacostraca</taxon>
        <taxon>Eucarida</taxon>
        <taxon>Decapoda</taxon>
        <taxon>Pleocyemata</taxon>
        <taxon>Brachyura</taxon>
        <taxon>Eubrachyura</taxon>
        <taxon>Portunoidea</taxon>
        <taxon>Portunidae</taxon>
        <taxon>Portuninae</taxon>
        <taxon>Portunus</taxon>
    </lineage>
</organism>
<name>A0A5B7JY48_PORTR</name>
<evidence type="ECO:0000313" key="1">
    <source>
        <dbReference type="EMBL" id="MPC99485.1"/>
    </source>
</evidence>
<comment type="caution">
    <text evidence="1">The sequence shown here is derived from an EMBL/GenBank/DDBJ whole genome shotgun (WGS) entry which is preliminary data.</text>
</comment>
<accession>A0A5B7JY48</accession>
<gene>
    <name evidence="1" type="ORF">E2C01_094902</name>
</gene>
<dbReference type="AlphaFoldDB" id="A0A5B7JY48"/>
<proteinExistence type="predicted"/>
<dbReference type="Proteomes" id="UP000324222">
    <property type="component" value="Unassembled WGS sequence"/>
</dbReference>
<evidence type="ECO:0000313" key="2">
    <source>
        <dbReference type="Proteomes" id="UP000324222"/>
    </source>
</evidence>
<sequence>MHASRILQGSYIPQENTLFCLGYLGPRLVNEAIKRQRRRVVARLGAVRRRCRVVCVLRDQIPHDGRACRTHDTATEEGKGEKKCQPEGRVATVGVTPATLENENN</sequence>
<protein>
    <submittedName>
        <fullName evidence="1">Uncharacterized protein</fullName>
    </submittedName>
</protein>
<dbReference type="EMBL" id="VSRR010118588">
    <property type="protein sequence ID" value="MPC99485.1"/>
    <property type="molecule type" value="Genomic_DNA"/>
</dbReference>
<keyword evidence="2" id="KW-1185">Reference proteome</keyword>